<evidence type="ECO:0000256" key="1">
    <source>
        <dbReference type="ARBA" id="ARBA00004651"/>
    </source>
</evidence>
<dbReference type="PIRSF" id="PIRSF003097">
    <property type="entry name" value="FtsX"/>
    <property type="match status" value="1"/>
</dbReference>
<keyword evidence="4 10" id="KW-1003">Cell membrane</keyword>
<evidence type="ECO:0000313" key="14">
    <source>
        <dbReference type="EMBL" id="MBT9144573.1"/>
    </source>
</evidence>
<feature type="transmembrane region" description="Helical" evidence="11">
    <location>
        <begin position="280"/>
        <end position="301"/>
    </location>
</feature>
<evidence type="ECO:0000256" key="10">
    <source>
        <dbReference type="PIRNR" id="PIRNR003097"/>
    </source>
</evidence>
<evidence type="ECO:0000256" key="7">
    <source>
        <dbReference type="ARBA" id="ARBA00022989"/>
    </source>
</evidence>
<dbReference type="PANTHER" id="PTHR47755:SF1">
    <property type="entry name" value="CELL DIVISION PROTEIN FTSX"/>
    <property type="match status" value="1"/>
</dbReference>
<evidence type="ECO:0000256" key="4">
    <source>
        <dbReference type="ARBA" id="ARBA00022475"/>
    </source>
</evidence>
<dbReference type="PANTHER" id="PTHR47755">
    <property type="entry name" value="CELL DIVISION PROTEIN FTSX"/>
    <property type="match status" value="1"/>
</dbReference>
<feature type="transmembrane region" description="Helical" evidence="11">
    <location>
        <begin position="33"/>
        <end position="60"/>
    </location>
</feature>
<dbReference type="InterPro" id="IPR003838">
    <property type="entry name" value="ABC3_permease_C"/>
</dbReference>
<reference evidence="14 15" key="1">
    <citation type="journal article" date="2021" name="bioRxiv">
        <title>Unique metabolic strategies in Hadean analogues reveal hints for primordial physiology.</title>
        <authorList>
            <person name="Nobu M.K."/>
            <person name="Nakai R."/>
            <person name="Tamazawa S."/>
            <person name="Mori H."/>
            <person name="Toyoda A."/>
            <person name="Ijiri A."/>
            <person name="Suzuki S."/>
            <person name="Kurokawa K."/>
            <person name="Kamagata Y."/>
            <person name="Tamaki H."/>
        </authorList>
    </citation>
    <scope>NUCLEOTIDE SEQUENCE [LARGE SCALE GENOMIC DNA]</scope>
    <source>
        <strain evidence="14">BS525</strain>
    </source>
</reference>
<evidence type="ECO:0000256" key="11">
    <source>
        <dbReference type="SAM" id="Phobius"/>
    </source>
</evidence>
<evidence type="ECO:0000256" key="8">
    <source>
        <dbReference type="ARBA" id="ARBA00023136"/>
    </source>
</evidence>
<protein>
    <recommendedName>
        <fullName evidence="3 10">Cell division protein FtsX</fullName>
    </recommendedName>
</protein>
<sequence>MKGELLVKDRYQPLLTIWGRAFKKAYAGISRNIYVSTASVLSIAIALTTLAVTSGLVMVLRGAATHIQAQVSLVAYLEKDIHPEAIDELMGVFQNRLEVKTVKLITPEEALGRLSYLMGSQDIIPTTIERNPIPPSLEITLNHLEDAPKMVTLLQETPLVTSILNTGDTIHRVNLIVSAVRLVGAIVFILFALFAIILISLTVGFAIRGRREEIQVMGIVGAPITYIMRPFILEGLLYGLGGGIITLLLMFSFNPGFTTILNNISFFLDPLTPTNIYNWWYIWMFISSIGIPIGALGAILATNRYLKEI</sequence>
<gene>
    <name evidence="14" type="primary">ftsX_2</name>
    <name evidence="14" type="ORF">DDT42_00415</name>
</gene>
<dbReference type="AlphaFoldDB" id="A0A9E2BFC0"/>
<evidence type="ECO:0000259" key="12">
    <source>
        <dbReference type="Pfam" id="PF02687"/>
    </source>
</evidence>
<keyword evidence="5 10" id="KW-0132">Cell division</keyword>
<dbReference type="InterPro" id="IPR040690">
    <property type="entry name" value="FtsX_ECD"/>
</dbReference>
<keyword evidence="6 11" id="KW-0812">Transmembrane</keyword>
<evidence type="ECO:0000256" key="3">
    <source>
        <dbReference type="ARBA" id="ARBA00021907"/>
    </source>
</evidence>
<feature type="transmembrane region" description="Helical" evidence="11">
    <location>
        <begin position="182"/>
        <end position="207"/>
    </location>
</feature>
<keyword evidence="7 11" id="KW-1133">Transmembrane helix</keyword>
<dbReference type="Pfam" id="PF18075">
    <property type="entry name" value="FtsX_ECD"/>
    <property type="match status" value="1"/>
</dbReference>
<evidence type="ECO:0000259" key="13">
    <source>
        <dbReference type="Pfam" id="PF18075"/>
    </source>
</evidence>
<evidence type="ECO:0000256" key="2">
    <source>
        <dbReference type="ARBA" id="ARBA00007379"/>
    </source>
</evidence>
<dbReference type="Proteomes" id="UP000811545">
    <property type="component" value="Unassembled WGS sequence"/>
</dbReference>
<keyword evidence="9 10" id="KW-0131">Cell cycle</keyword>
<feature type="domain" description="FtsX extracellular" evidence="13">
    <location>
        <begin position="72"/>
        <end position="162"/>
    </location>
</feature>
<comment type="similarity">
    <text evidence="2 10">Belongs to the ABC-4 integral membrane protein family. FtsX subfamily.</text>
</comment>
<dbReference type="GO" id="GO:0032153">
    <property type="term" value="C:cell division site"/>
    <property type="evidence" value="ECO:0007669"/>
    <property type="project" value="TreeGrafter"/>
</dbReference>
<organism evidence="14 15">
    <name type="scientific">Psychracetigena formicireducens</name>
    <dbReference type="NCBI Taxonomy" id="2986056"/>
    <lineage>
        <taxon>Bacteria</taxon>
        <taxon>Bacillati</taxon>
        <taxon>Candidatus Lithacetigenota</taxon>
        <taxon>Candidatus Psychracetigena</taxon>
    </lineage>
</organism>
<comment type="caution">
    <text evidence="14">The sequence shown here is derived from an EMBL/GenBank/DDBJ whole genome shotgun (WGS) entry which is preliminary data.</text>
</comment>
<keyword evidence="8 10" id="KW-0472">Membrane</keyword>
<dbReference type="EMBL" id="QLTW01000012">
    <property type="protein sequence ID" value="MBT9144573.1"/>
    <property type="molecule type" value="Genomic_DNA"/>
</dbReference>
<accession>A0A9E2BFC0</accession>
<evidence type="ECO:0000256" key="9">
    <source>
        <dbReference type="ARBA" id="ARBA00023306"/>
    </source>
</evidence>
<dbReference type="InterPro" id="IPR004513">
    <property type="entry name" value="FtsX"/>
</dbReference>
<dbReference type="Pfam" id="PF02687">
    <property type="entry name" value="FtsX"/>
    <property type="match status" value="1"/>
</dbReference>
<proteinExistence type="inferred from homology"/>
<name>A0A9E2BFC0_PSYF1</name>
<dbReference type="GO" id="GO:0051301">
    <property type="term" value="P:cell division"/>
    <property type="evidence" value="ECO:0007669"/>
    <property type="project" value="UniProtKB-KW"/>
</dbReference>
<evidence type="ECO:0000313" key="15">
    <source>
        <dbReference type="Proteomes" id="UP000811545"/>
    </source>
</evidence>
<comment type="subcellular location">
    <subcellularLocation>
        <location evidence="1">Cell membrane</location>
        <topology evidence="1">Multi-pass membrane protein</topology>
    </subcellularLocation>
</comment>
<feature type="transmembrane region" description="Helical" evidence="11">
    <location>
        <begin position="236"/>
        <end position="260"/>
    </location>
</feature>
<dbReference type="Gene3D" id="3.30.70.3040">
    <property type="match status" value="1"/>
</dbReference>
<evidence type="ECO:0000256" key="5">
    <source>
        <dbReference type="ARBA" id="ARBA00022618"/>
    </source>
</evidence>
<dbReference type="GO" id="GO:0005886">
    <property type="term" value="C:plasma membrane"/>
    <property type="evidence" value="ECO:0007669"/>
    <property type="project" value="UniProtKB-SubCell"/>
</dbReference>
<feature type="domain" description="ABC3 transporter permease C-terminal" evidence="12">
    <location>
        <begin position="186"/>
        <end position="306"/>
    </location>
</feature>
<evidence type="ECO:0000256" key="6">
    <source>
        <dbReference type="ARBA" id="ARBA00022692"/>
    </source>
</evidence>